<proteinExistence type="predicted"/>
<dbReference type="RefSeq" id="WP_025292692.1">
    <property type="nucleotide sequence ID" value="NZ_CP006644.1"/>
</dbReference>
<organism evidence="1 2">
    <name type="scientific">Sphingomonas sanxanigenens DSM 19645 = NX02</name>
    <dbReference type="NCBI Taxonomy" id="1123269"/>
    <lineage>
        <taxon>Bacteria</taxon>
        <taxon>Pseudomonadati</taxon>
        <taxon>Pseudomonadota</taxon>
        <taxon>Alphaproteobacteria</taxon>
        <taxon>Sphingomonadales</taxon>
        <taxon>Sphingomonadaceae</taxon>
        <taxon>Sphingomonas</taxon>
    </lineage>
</organism>
<dbReference type="HOGENOM" id="CLU_2481678_0_0_5"/>
<evidence type="ECO:0000313" key="2">
    <source>
        <dbReference type="Proteomes" id="UP000018851"/>
    </source>
</evidence>
<protein>
    <recommendedName>
        <fullName evidence="3">DUF2188 domain-containing protein</fullName>
    </recommendedName>
</protein>
<dbReference type="EMBL" id="CP006644">
    <property type="protein sequence ID" value="AHE54489.1"/>
    <property type="molecule type" value="Genomic_DNA"/>
</dbReference>
<evidence type="ECO:0008006" key="3">
    <source>
        <dbReference type="Google" id="ProtNLM"/>
    </source>
</evidence>
<dbReference type="Proteomes" id="UP000018851">
    <property type="component" value="Chromosome"/>
</dbReference>
<dbReference type="eggNOG" id="ENOG5030ZX7">
    <property type="taxonomic scope" value="Bacteria"/>
</dbReference>
<evidence type="ECO:0000313" key="1">
    <source>
        <dbReference type="EMBL" id="AHE54489.1"/>
    </source>
</evidence>
<keyword evidence="2" id="KW-1185">Reference proteome</keyword>
<reference evidence="1 2" key="1">
    <citation type="submission" date="2013-07" db="EMBL/GenBank/DDBJ databases">
        <title>Completed genome of Sphingomonas sanxanigenens NX02.</title>
        <authorList>
            <person name="Ma T."/>
            <person name="Huang H."/>
            <person name="Wu M."/>
            <person name="Li X."/>
            <person name="Li G."/>
        </authorList>
    </citation>
    <scope>NUCLEOTIDE SEQUENCE [LARGE SCALE GENOMIC DNA]</scope>
    <source>
        <strain evidence="1 2">NX02</strain>
    </source>
</reference>
<accession>W0A9B6</accession>
<dbReference type="PATRIC" id="fig|1123269.5.peg.2724"/>
<dbReference type="OrthoDB" id="8454620at2"/>
<dbReference type="STRING" id="1123269.NX02_13990"/>
<dbReference type="AlphaFoldDB" id="W0A9B6"/>
<sequence>MSPELYSEPDQRGLIIYVGQDKAGHWLVQDSGKSLEGRFVSRSAALSFAEAERQIYHASIEIAAAPLVPLIPFRPLAADERAHRRAA</sequence>
<name>W0A9B6_9SPHN</name>
<dbReference type="KEGG" id="ssan:NX02_13990"/>
<gene>
    <name evidence="1" type="ORF">NX02_13990</name>
</gene>